<dbReference type="SUPFAM" id="SSF48726">
    <property type="entry name" value="Immunoglobulin"/>
    <property type="match status" value="1"/>
</dbReference>
<dbReference type="Proteomes" id="UP000574528">
    <property type="component" value="Unassembled WGS sequence"/>
</dbReference>
<proteinExistence type="predicted"/>
<dbReference type="AlphaFoldDB" id="A0A7K9BXI8"/>
<gene>
    <name evidence="7" type="primary">Sirpd</name>
    <name evidence="7" type="ORF">PSIHAE_R13766</name>
</gene>
<dbReference type="Pfam" id="PF07686">
    <property type="entry name" value="V-set"/>
    <property type="match status" value="1"/>
</dbReference>
<evidence type="ECO:0000256" key="1">
    <source>
        <dbReference type="ARBA" id="ARBA00022729"/>
    </source>
</evidence>
<keyword evidence="3" id="KW-0325">Glycoprotein</keyword>
<dbReference type="EMBL" id="VWZI01007817">
    <property type="protein sequence ID" value="NXG44747.1"/>
    <property type="molecule type" value="Genomic_DNA"/>
</dbReference>
<organism evidence="7 8">
    <name type="scientific">Psilopogon haemacephalus</name>
    <name type="common">coppersmith barbet</name>
    <dbReference type="NCBI Taxonomy" id="2585815"/>
    <lineage>
        <taxon>Eukaryota</taxon>
        <taxon>Metazoa</taxon>
        <taxon>Chordata</taxon>
        <taxon>Craniata</taxon>
        <taxon>Vertebrata</taxon>
        <taxon>Euteleostomi</taxon>
        <taxon>Archelosauria</taxon>
        <taxon>Archosauria</taxon>
        <taxon>Dinosauria</taxon>
        <taxon>Saurischia</taxon>
        <taxon>Theropoda</taxon>
        <taxon>Coelurosauria</taxon>
        <taxon>Aves</taxon>
        <taxon>Neognathae</taxon>
        <taxon>Neoaves</taxon>
        <taxon>Telluraves</taxon>
        <taxon>Coraciimorphae</taxon>
        <taxon>Piciformes</taxon>
        <taxon>Megalaimidae</taxon>
        <taxon>Psilopogon</taxon>
    </lineage>
</organism>
<dbReference type="InterPro" id="IPR007110">
    <property type="entry name" value="Ig-like_dom"/>
</dbReference>
<keyword evidence="5" id="KW-0812">Transmembrane</keyword>
<keyword evidence="5" id="KW-1133">Transmembrane helix</keyword>
<evidence type="ECO:0000256" key="5">
    <source>
        <dbReference type="SAM" id="Phobius"/>
    </source>
</evidence>
<dbReference type="PANTHER" id="PTHR19971">
    <property type="entry name" value="SIGNAL-REGULATORY PROTEIN BETA"/>
    <property type="match status" value="1"/>
</dbReference>
<evidence type="ECO:0000313" key="8">
    <source>
        <dbReference type="Proteomes" id="UP000574528"/>
    </source>
</evidence>
<dbReference type="InterPro" id="IPR003599">
    <property type="entry name" value="Ig_sub"/>
</dbReference>
<keyword evidence="1" id="KW-0732">Signal</keyword>
<dbReference type="InterPro" id="IPR036179">
    <property type="entry name" value="Ig-like_dom_sf"/>
</dbReference>
<dbReference type="InterPro" id="IPR013783">
    <property type="entry name" value="Ig-like_fold"/>
</dbReference>
<comment type="caution">
    <text evidence="7">The sequence shown here is derived from an EMBL/GenBank/DDBJ whole genome shotgun (WGS) entry which is preliminary data.</text>
</comment>
<name>A0A7K9BXI8_9PICI</name>
<dbReference type="InterPro" id="IPR003598">
    <property type="entry name" value="Ig_sub2"/>
</dbReference>
<dbReference type="PROSITE" id="PS50835">
    <property type="entry name" value="IG_LIKE"/>
    <property type="match status" value="1"/>
</dbReference>
<dbReference type="Gene3D" id="2.60.40.10">
    <property type="entry name" value="Immunoglobulins"/>
    <property type="match status" value="1"/>
</dbReference>
<reference evidence="7 8" key="1">
    <citation type="submission" date="2019-09" db="EMBL/GenBank/DDBJ databases">
        <title>Bird 10,000 Genomes (B10K) Project - Family phase.</title>
        <authorList>
            <person name="Zhang G."/>
        </authorList>
    </citation>
    <scope>NUCLEOTIDE SEQUENCE [LARGE SCALE GENOMIC DNA]</scope>
    <source>
        <strain evidence="7">B10K-DU-001-24</strain>
        <tissue evidence="7">Muscle</tissue>
    </source>
</reference>
<evidence type="ECO:0000313" key="7">
    <source>
        <dbReference type="EMBL" id="NXG44747.1"/>
    </source>
</evidence>
<feature type="transmembrane region" description="Helical" evidence="5">
    <location>
        <begin position="126"/>
        <end position="146"/>
    </location>
</feature>
<evidence type="ECO:0000256" key="3">
    <source>
        <dbReference type="ARBA" id="ARBA00023180"/>
    </source>
</evidence>
<feature type="domain" description="Ig-like" evidence="6">
    <location>
        <begin position="6"/>
        <end position="91"/>
    </location>
</feature>
<dbReference type="SMART" id="SM00409">
    <property type="entry name" value="IG"/>
    <property type="match status" value="1"/>
</dbReference>
<dbReference type="InterPro" id="IPR051755">
    <property type="entry name" value="Ig-like_CS_Receptor"/>
</dbReference>
<evidence type="ECO:0000256" key="4">
    <source>
        <dbReference type="ARBA" id="ARBA00023319"/>
    </source>
</evidence>
<evidence type="ECO:0000256" key="2">
    <source>
        <dbReference type="ARBA" id="ARBA00023157"/>
    </source>
</evidence>
<evidence type="ECO:0000259" key="6">
    <source>
        <dbReference type="PROSITE" id="PS50835"/>
    </source>
</evidence>
<keyword evidence="8" id="KW-1185">Reference proteome</keyword>
<dbReference type="InterPro" id="IPR013106">
    <property type="entry name" value="Ig_V-set"/>
</dbReference>
<dbReference type="OrthoDB" id="6370831at2759"/>
<dbReference type="FunFam" id="2.60.40.10:FF:000295">
    <property type="entry name" value="Tyrosine-protein phosphatase non-receptor type substrate 1"/>
    <property type="match status" value="1"/>
</dbReference>
<feature type="non-terminal residue" evidence="7">
    <location>
        <position position="1"/>
    </location>
</feature>
<dbReference type="SMART" id="SM00408">
    <property type="entry name" value="IGc2"/>
    <property type="match status" value="1"/>
</dbReference>
<feature type="non-terminal residue" evidence="7">
    <location>
        <position position="224"/>
    </location>
</feature>
<dbReference type="SMART" id="SM00406">
    <property type="entry name" value="IGv"/>
    <property type="match status" value="1"/>
</dbReference>
<accession>A0A7K9BXI8</accession>
<sequence>DAQRKSNFSLQQPQEQLRVALGQTLTLSCTTSGDGPTGPVMWLKGWGSENKTIYDQRSPSPRVARVVSQSSTDFSIHIRDVQPEDAGTYYCVKFKRSVGQGDALQIFQYGRGTVVSVHDTTMAPGMVAAAVVLSLLLLLLVALCMYRRKRRREAGGQSLARACCAETPSTNRLVPTTPCPVLPSSKEDTTIHYADLQPLPMAPWHGRSPGTTCSEYASLRVAAR</sequence>
<keyword evidence="2" id="KW-1015">Disulfide bond</keyword>
<keyword evidence="4" id="KW-0393">Immunoglobulin domain</keyword>
<keyword evidence="5" id="KW-0472">Membrane</keyword>
<protein>
    <submittedName>
        <fullName evidence="7">SIRPD protein</fullName>
    </submittedName>
</protein>